<dbReference type="InterPro" id="IPR016035">
    <property type="entry name" value="Acyl_Trfase/lysoPLipase"/>
</dbReference>
<gene>
    <name evidence="3" type="ORF">PEVE_00036879</name>
</gene>
<dbReference type="EMBL" id="CALNXI010000597">
    <property type="protein sequence ID" value="CAH3029876.1"/>
    <property type="molecule type" value="Genomic_DNA"/>
</dbReference>
<evidence type="ECO:0000313" key="4">
    <source>
        <dbReference type="Proteomes" id="UP001159427"/>
    </source>
</evidence>
<dbReference type="PANTHER" id="PTHR10728:SF40">
    <property type="entry name" value="PATATIN FAMILY PROTEIN"/>
    <property type="match status" value="1"/>
</dbReference>
<evidence type="ECO:0000256" key="2">
    <source>
        <dbReference type="SAM" id="Phobius"/>
    </source>
</evidence>
<accession>A0ABN8MJH9</accession>
<feature type="region of interest" description="Disordered" evidence="1">
    <location>
        <begin position="1"/>
        <end position="50"/>
    </location>
</feature>
<feature type="compositionally biased region" description="Basic and acidic residues" evidence="1">
    <location>
        <begin position="30"/>
        <end position="40"/>
    </location>
</feature>
<reference evidence="3 4" key="1">
    <citation type="submission" date="2022-05" db="EMBL/GenBank/DDBJ databases">
        <authorList>
            <consortium name="Genoscope - CEA"/>
            <person name="William W."/>
        </authorList>
    </citation>
    <scope>NUCLEOTIDE SEQUENCE [LARGE SCALE GENOMIC DNA]</scope>
</reference>
<feature type="transmembrane region" description="Helical" evidence="2">
    <location>
        <begin position="367"/>
        <end position="388"/>
    </location>
</feature>
<sequence>MQRERQRPGESAVPSSMLSRPHPAKQSKTRPSEMTKDKAHSSSASEGGITNIAYLDQGEEREQNEEEISNGGTGLAFSGGGIRSAAFCSGVLSSLLKSGVEVDYLSCVSGGGFTGAAFLDWKCHEEKKVNRREGQGKGGWHEDFFNQMKDRSGYICDWTGIWKGLCDTLVFFPLMALVLVVLPVIKWGKYAFPVAVMIDLFGIGNLMRKSADCNAALERQRENNASAVPDKDLIDRCLSGNHKRDITILFCSLFAGFVFLYVIISKLKKEFLKYPWLKSVLLLFEYAAACVLIFTFIPFTIYDFFAKIALWQQVLVGIIAVIVWVAIPFLRKKTSYVLIVYAYSFVIYWRVFRVGVPGFFFKHEDHVSHWLLFFSGVAMMISFFTTNLKEELVHRYFRWRVQKAFFHKNNNTKPLTLADLEGMKPEYISNIVVNRWKNNEKEKTNYTLLTMSPSGIERFDQCGKGQFEGKLEPKDIMLSEAMATSAAALSKHMGKYEESVEGLTRLHTILGLHMGATMISDEGYRKKCPRLFVTFILDFFRGFLLIIPTICYCHGSKRYEPALLGCMITFLVIHALLAFIAVLDLACEEAVPHSEEQKPKVCDWFVRWLRAHIPFVYNVRLFFSKDNHGLIPPAVLLLSDGGHYENLAILPLLQRKLKKIVVVDGGYKEDEEDYGKSILDALMLARTELNCSFYVEDGKDLISDLMRTFVNPSKRIKSRYYKFKVHYDEENDSEPERDGEIILLVPRKLEDIRSKEKKEELTCCCCECCHCKSCLCACLSKCLCNAFPQHSTANQFFTPRMFQAYHEEGSRACEDAKANVFLQTVSSVVDVRDSSTEEPNRVAFQPLRGDSCSVDDTILLLERS</sequence>
<dbReference type="PANTHER" id="PTHR10728">
    <property type="entry name" value="CYTOSOLIC PHOSPHOLIPASE A2"/>
    <property type="match status" value="1"/>
</dbReference>
<protein>
    <recommendedName>
        <fullName evidence="5">PNPLA domain-containing protein</fullName>
    </recommendedName>
</protein>
<feature type="transmembrane region" description="Helical" evidence="2">
    <location>
        <begin position="246"/>
        <end position="264"/>
    </location>
</feature>
<evidence type="ECO:0000256" key="1">
    <source>
        <dbReference type="SAM" id="MobiDB-lite"/>
    </source>
</evidence>
<keyword evidence="4" id="KW-1185">Reference proteome</keyword>
<organism evidence="3 4">
    <name type="scientific">Porites evermanni</name>
    <dbReference type="NCBI Taxonomy" id="104178"/>
    <lineage>
        <taxon>Eukaryota</taxon>
        <taxon>Metazoa</taxon>
        <taxon>Cnidaria</taxon>
        <taxon>Anthozoa</taxon>
        <taxon>Hexacorallia</taxon>
        <taxon>Scleractinia</taxon>
        <taxon>Fungiina</taxon>
        <taxon>Poritidae</taxon>
        <taxon>Porites</taxon>
    </lineage>
</organism>
<dbReference type="Gene3D" id="3.40.1090.10">
    <property type="entry name" value="Cytosolic phospholipase A2 catalytic domain"/>
    <property type="match status" value="1"/>
</dbReference>
<dbReference type="Proteomes" id="UP001159427">
    <property type="component" value="Unassembled WGS sequence"/>
</dbReference>
<evidence type="ECO:0000313" key="3">
    <source>
        <dbReference type="EMBL" id="CAH3029876.1"/>
    </source>
</evidence>
<dbReference type="SUPFAM" id="SSF52151">
    <property type="entry name" value="FabD/lysophospholipase-like"/>
    <property type="match status" value="1"/>
</dbReference>
<feature type="transmembrane region" description="Helical" evidence="2">
    <location>
        <begin position="562"/>
        <end position="583"/>
    </location>
</feature>
<keyword evidence="2" id="KW-0812">Transmembrane</keyword>
<evidence type="ECO:0008006" key="5">
    <source>
        <dbReference type="Google" id="ProtNLM"/>
    </source>
</evidence>
<feature type="transmembrane region" description="Helical" evidence="2">
    <location>
        <begin position="169"/>
        <end position="187"/>
    </location>
</feature>
<feature type="transmembrane region" description="Helical" evidence="2">
    <location>
        <begin position="276"/>
        <end position="302"/>
    </location>
</feature>
<keyword evidence="2" id="KW-1133">Transmembrane helix</keyword>
<name>A0ABN8MJH9_9CNID</name>
<feature type="transmembrane region" description="Helical" evidence="2">
    <location>
        <begin position="308"/>
        <end position="327"/>
    </location>
</feature>
<proteinExistence type="predicted"/>
<comment type="caution">
    <text evidence="3">The sequence shown here is derived from an EMBL/GenBank/DDBJ whole genome shotgun (WGS) entry which is preliminary data.</text>
</comment>
<keyword evidence="2" id="KW-0472">Membrane</keyword>
<feature type="transmembrane region" description="Helical" evidence="2">
    <location>
        <begin position="334"/>
        <end position="352"/>
    </location>
</feature>